<dbReference type="AlphaFoldDB" id="A0A6P7FM55"/>
<organism evidence="2">
    <name type="scientific">Diabrotica virgifera virgifera</name>
    <name type="common">western corn rootworm</name>
    <dbReference type="NCBI Taxonomy" id="50390"/>
    <lineage>
        <taxon>Eukaryota</taxon>
        <taxon>Metazoa</taxon>
        <taxon>Ecdysozoa</taxon>
        <taxon>Arthropoda</taxon>
        <taxon>Hexapoda</taxon>
        <taxon>Insecta</taxon>
        <taxon>Pterygota</taxon>
        <taxon>Neoptera</taxon>
        <taxon>Endopterygota</taxon>
        <taxon>Coleoptera</taxon>
        <taxon>Polyphaga</taxon>
        <taxon>Cucujiformia</taxon>
        <taxon>Chrysomeloidea</taxon>
        <taxon>Chrysomelidae</taxon>
        <taxon>Galerucinae</taxon>
        <taxon>Diabroticina</taxon>
        <taxon>Diabroticites</taxon>
        <taxon>Diabrotica</taxon>
    </lineage>
</organism>
<evidence type="ECO:0000313" key="2">
    <source>
        <dbReference type="RefSeq" id="XP_028135982.1"/>
    </source>
</evidence>
<protein>
    <submittedName>
        <fullName evidence="2">Uncharacterized protein LOC114330768 isoform X2</fullName>
    </submittedName>
</protein>
<gene>
    <name evidence="2" type="primary">LOC114330768</name>
</gene>
<feature type="region of interest" description="Disordered" evidence="1">
    <location>
        <begin position="79"/>
        <end position="133"/>
    </location>
</feature>
<reference evidence="2" key="1">
    <citation type="submission" date="2025-08" db="UniProtKB">
        <authorList>
            <consortium name="RefSeq"/>
        </authorList>
    </citation>
    <scope>IDENTIFICATION</scope>
    <source>
        <tissue evidence="2">Whole insect</tissue>
    </source>
</reference>
<evidence type="ECO:0000256" key="1">
    <source>
        <dbReference type="SAM" id="MobiDB-lite"/>
    </source>
</evidence>
<sequence length="162" mass="18206">MIQRGKLMVELAKQRLDSTNVKNLGLPIADNLEKDDSGLAAAVEVLPMPVEDGNSTLFALEEVDAQAMEITLTNKKEQLGSTNNECARPCREKKSKGREQVQKMLQQTDDSINDPLFSSDSDVYEPSSTSNYEETRFPRRIKVLKRKTLSKKKKILLVILLP</sequence>
<name>A0A6P7FM55_DIAVI</name>
<feature type="compositionally biased region" description="Basic and acidic residues" evidence="1">
    <location>
        <begin position="88"/>
        <end position="101"/>
    </location>
</feature>
<proteinExistence type="predicted"/>
<dbReference type="RefSeq" id="XP_028135982.1">
    <property type="nucleotide sequence ID" value="XM_028280181.1"/>
</dbReference>
<feature type="compositionally biased region" description="Polar residues" evidence="1">
    <location>
        <begin position="103"/>
        <end position="132"/>
    </location>
</feature>
<accession>A0A6P7FM55</accession>